<feature type="binding site" evidence="7">
    <location>
        <position position="350"/>
    </location>
    <ligand>
        <name>Mn(2+)</name>
        <dbReference type="ChEBI" id="CHEBI:29035"/>
        <label>1</label>
    </ligand>
</feature>
<reference evidence="10" key="1">
    <citation type="submission" date="2017-09" db="EMBL/GenBank/DDBJ databases">
        <title>Depth-based differentiation of microbial function through sediment-hosted aquifers and enrichment of novel symbionts in the deep terrestrial subsurface.</title>
        <authorList>
            <person name="Probst A.J."/>
            <person name="Ladd B."/>
            <person name="Jarett J.K."/>
            <person name="Geller-Mcgrath D.E."/>
            <person name="Sieber C.M.K."/>
            <person name="Emerson J.B."/>
            <person name="Anantharaman K."/>
            <person name="Thomas B.C."/>
            <person name="Malmstrom R."/>
            <person name="Stieglmeier M."/>
            <person name="Klingl A."/>
            <person name="Woyke T."/>
            <person name="Ryan C.M."/>
            <person name="Banfield J.F."/>
        </authorList>
    </citation>
    <scope>NUCLEOTIDE SEQUENCE [LARGE SCALE GENOMIC DNA]</scope>
</reference>
<feature type="domain" description="Cytosol aminopeptidase" evidence="8">
    <location>
        <begin position="348"/>
        <end position="355"/>
    </location>
</feature>
<evidence type="ECO:0000313" key="10">
    <source>
        <dbReference type="Proteomes" id="UP000230251"/>
    </source>
</evidence>
<keyword evidence="6 7" id="KW-0378">Hydrolase</keyword>
<dbReference type="EC" id="3.4.11.10" evidence="7"/>
<protein>
    <recommendedName>
        <fullName evidence="7">Probable cytosol aminopeptidase</fullName>
        <ecNumber evidence="7">3.4.11.1</ecNumber>
    </recommendedName>
    <alternativeName>
        <fullName evidence="7">Leucine aminopeptidase</fullName>
        <shortName evidence="7">LAP</shortName>
        <ecNumber evidence="7">3.4.11.10</ecNumber>
    </alternativeName>
    <alternativeName>
        <fullName evidence="7">Leucyl aminopeptidase</fullName>
    </alternativeName>
</protein>
<evidence type="ECO:0000259" key="8">
    <source>
        <dbReference type="PROSITE" id="PS00631"/>
    </source>
</evidence>
<organism evidence="9 10">
    <name type="scientific">Candidatus Uhrbacteria bacterium CG_4_9_14_0_2_um_filter_41_50</name>
    <dbReference type="NCBI Taxonomy" id="1975031"/>
    <lineage>
        <taxon>Bacteria</taxon>
        <taxon>Candidatus Uhriibacteriota</taxon>
    </lineage>
</organism>
<comment type="subcellular location">
    <subcellularLocation>
        <location evidence="7">Cytoplasm</location>
    </subcellularLocation>
</comment>
<dbReference type="InterPro" id="IPR023042">
    <property type="entry name" value="Peptidase_M17_leu_NH2_pept"/>
</dbReference>
<dbReference type="Pfam" id="PF00883">
    <property type="entry name" value="Peptidase_M17"/>
    <property type="match status" value="1"/>
</dbReference>
<dbReference type="GO" id="GO:0005737">
    <property type="term" value="C:cytoplasm"/>
    <property type="evidence" value="ECO:0007669"/>
    <property type="project" value="UniProtKB-SubCell"/>
</dbReference>
<dbReference type="InterPro" id="IPR008283">
    <property type="entry name" value="Peptidase_M17_N"/>
</dbReference>
<dbReference type="InterPro" id="IPR043472">
    <property type="entry name" value="Macro_dom-like"/>
</dbReference>
<feature type="binding site" evidence="7">
    <location>
        <position position="273"/>
    </location>
    <ligand>
        <name>Mn(2+)</name>
        <dbReference type="ChEBI" id="CHEBI:29035"/>
        <label>2</label>
    </ligand>
</feature>
<dbReference type="NCBIfam" id="NF002076">
    <property type="entry name" value="PRK00913.2-3"/>
    <property type="match status" value="1"/>
</dbReference>
<dbReference type="GO" id="GO:0006508">
    <property type="term" value="P:proteolysis"/>
    <property type="evidence" value="ECO:0007669"/>
    <property type="project" value="UniProtKB-KW"/>
</dbReference>
<evidence type="ECO:0000256" key="4">
    <source>
        <dbReference type="ARBA" id="ARBA00022438"/>
    </source>
</evidence>
<feature type="active site" evidence="7">
    <location>
        <position position="354"/>
    </location>
</feature>
<dbReference type="NCBIfam" id="NF002083">
    <property type="entry name" value="PRK00913.3-5"/>
    <property type="match status" value="1"/>
</dbReference>
<feature type="binding site" evidence="7">
    <location>
        <position position="268"/>
    </location>
    <ligand>
        <name>Mn(2+)</name>
        <dbReference type="ChEBI" id="CHEBI:29035"/>
        <label>2</label>
    </ligand>
</feature>
<dbReference type="InterPro" id="IPR000819">
    <property type="entry name" value="Peptidase_M17_C"/>
</dbReference>
<dbReference type="NCBIfam" id="NF002073">
    <property type="entry name" value="PRK00913.1-2"/>
    <property type="match status" value="1"/>
</dbReference>
<evidence type="ECO:0000256" key="3">
    <source>
        <dbReference type="ARBA" id="ARBA00009528"/>
    </source>
</evidence>
<comment type="similarity">
    <text evidence="3 7">Belongs to the peptidase M17 family.</text>
</comment>
<comment type="function">
    <text evidence="7">Presumably involved in the processing and regular turnover of intracellular proteins. Catalyzes the removal of unsubstituted N-terminal amino acids from various peptides.</text>
</comment>
<dbReference type="SUPFAM" id="SSF52949">
    <property type="entry name" value="Macro domain-like"/>
    <property type="match status" value="1"/>
</dbReference>
<feature type="binding site" evidence="7">
    <location>
        <position position="273"/>
    </location>
    <ligand>
        <name>Mn(2+)</name>
        <dbReference type="ChEBI" id="CHEBI:29035"/>
        <label>1</label>
    </ligand>
</feature>
<keyword evidence="7" id="KW-0479">Metal-binding</keyword>
<comment type="catalytic activity">
    <reaction evidence="2 7">
        <text>Release of an N-terminal amino acid, preferentially leucine, but not glutamic or aspartic acids.</text>
        <dbReference type="EC" id="3.4.11.10"/>
    </reaction>
</comment>
<dbReference type="GO" id="GO:0030145">
    <property type="term" value="F:manganese ion binding"/>
    <property type="evidence" value="ECO:0007669"/>
    <property type="project" value="UniProtKB-UniRule"/>
</dbReference>
<feature type="active site" evidence="7">
    <location>
        <position position="280"/>
    </location>
</feature>
<evidence type="ECO:0000256" key="6">
    <source>
        <dbReference type="ARBA" id="ARBA00022801"/>
    </source>
</evidence>
<dbReference type="CDD" id="cd00433">
    <property type="entry name" value="Peptidase_M17"/>
    <property type="match status" value="1"/>
</dbReference>
<dbReference type="HAMAP" id="MF_00181">
    <property type="entry name" value="Cytosol_peptidase_M17"/>
    <property type="match status" value="1"/>
</dbReference>
<dbReference type="PANTHER" id="PTHR11963">
    <property type="entry name" value="LEUCINE AMINOPEPTIDASE-RELATED"/>
    <property type="match status" value="1"/>
</dbReference>
<evidence type="ECO:0000256" key="1">
    <source>
        <dbReference type="ARBA" id="ARBA00000135"/>
    </source>
</evidence>
<keyword evidence="5 7" id="KW-0645">Protease</keyword>
<keyword evidence="7" id="KW-0963">Cytoplasm</keyword>
<sequence>MEITCIKGDILQSKADLVVIGVYKDEDWGNEFLTHVNEIFKGRMSKLAKSQDFKGLPGQSLILAAPEEILSEYVLVVGLGDKTTDPKSSVREASGVAVQTAKRLGCRTLAMEFFGEDDETFDAAEFGRAITEALLTADYKFDSYKNETIDDKITAVTIIAEDGRDARKAEKGIELAHTVIDGVTVARDLVNTPARDMTPTRLAETAENIAKMSNGSVKVKIYDREQCEKKGMNAFLSIAQGSEEEPKFIHLTYKPDGKAKKVIALVGKGVTFDSGGLSIKPADYMMTMKCDMAGAAAVLGVFATFTRTQPKFEIHGIIAATENMPSGKAIRPGDVVRAMNKKTIEITNTDAEGRVTLADALSYAGKLNPDTIIDLATLTGACVVALGEEISGIMSNNPELTNQLLSSASYMSENMWELPLFQNYAKLIKSDLADVKNISSVRYGGSLTAGLFLQNFIEDGQAWAHIDIAGPAYAEREFGSYISKGGTGYGVRTLVRWLETL</sequence>
<name>A0A2M8EP51_9BACT</name>
<keyword evidence="4 7" id="KW-0031">Aminopeptidase</keyword>
<dbReference type="GO" id="GO:0070006">
    <property type="term" value="F:metalloaminopeptidase activity"/>
    <property type="evidence" value="ECO:0007669"/>
    <property type="project" value="InterPro"/>
</dbReference>
<evidence type="ECO:0000256" key="7">
    <source>
        <dbReference type="HAMAP-Rule" id="MF_00181"/>
    </source>
</evidence>
<dbReference type="AlphaFoldDB" id="A0A2M8EP51"/>
<dbReference type="PANTHER" id="PTHR11963:SF23">
    <property type="entry name" value="CYTOSOL AMINOPEPTIDASE"/>
    <property type="match status" value="1"/>
</dbReference>
<dbReference type="EMBL" id="PFSI01000036">
    <property type="protein sequence ID" value="PJC24523.1"/>
    <property type="molecule type" value="Genomic_DNA"/>
</dbReference>
<comment type="cofactor">
    <cofactor evidence="7">
        <name>Mn(2+)</name>
        <dbReference type="ChEBI" id="CHEBI:29035"/>
    </cofactor>
    <text evidence="7">Binds 2 manganese ions per subunit.</text>
</comment>
<evidence type="ECO:0000256" key="2">
    <source>
        <dbReference type="ARBA" id="ARBA00000967"/>
    </source>
</evidence>
<evidence type="ECO:0000256" key="5">
    <source>
        <dbReference type="ARBA" id="ARBA00022670"/>
    </source>
</evidence>
<dbReference type="InterPro" id="IPR011356">
    <property type="entry name" value="Leucine_aapep/pepB"/>
</dbReference>
<keyword evidence="7" id="KW-0464">Manganese</keyword>
<evidence type="ECO:0000313" key="9">
    <source>
        <dbReference type="EMBL" id="PJC24523.1"/>
    </source>
</evidence>
<accession>A0A2M8EP51</accession>
<feature type="binding site" evidence="7">
    <location>
        <position position="352"/>
    </location>
    <ligand>
        <name>Mn(2+)</name>
        <dbReference type="ChEBI" id="CHEBI:29035"/>
        <label>1</label>
    </ligand>
</feature>
<dbReference type="NCBIfam" id="NF002074">
    <property type="entry name" value="PRK00913.1-4"/>
    <property type="match status" value="1"/>
</dbReference>
<dbReference type="Proteomes" id="UP000230251">
    <property type="component" value="Unassembled WGS sequence"/>
</dbReference>
<dbReference type="Pfam" id="PF02789">
    <property type="entry name" value="Peptidase_M17_N"/>
    <property type="match status" value="1"/>
</dbReference>
<proteinExistence type="inferred from homology"/>
<dbReference type="EC" id="3.4.11.1" evidence="7"/>
<feature type="binding site" evidence="7">
    <location>
        <position position="291"/>
    </location>
    <ligand>
        <name>Mn(2+)</name>
        <dbReference type="ChEBI" id="CHEBI:29035"/>
        <label>2</label>
    </ligand>
</feature>
<feature type="binding site" evidence="7">
    <location>
        <position position="352"/>
    </location>
    <ligand>
        <name>Mn(2+)</name>
        <dbReference type="ChEBI" id="CHEBI:29035"/>
        <label>2</label>
    </ligand>
</feature>
<dbReference type="SUPFAM" id="SSF53187">
    <property type="entry name" value="Zn-dependent exopeptidases"/>
    <property type="match status" value="1"/>
</dbReference>
<dbReference type="PROSITE" id="PS00631">
    <property type="entry name" value="CYTOSOL_AP"/>
    <property type="match status" value="1"/>
</dbReference>
<gene>
    <name evidence="7" type="primary">pepA</name>
    <name evidence="9" type="ORF">CO057_02555</name>
</gene>
<comment type="caution">
    <text evidence="9">The sequence shown here is derived from an EMBL/GenBank/DDBJ whole genome shotgun (WGS) entry which is preliminary data.</text>
</comment>
<dbReference type="PRINTS" id="PR00481">
    <property type="entry name" value="LAMNOPPTDASE"/>
</dbReference>
<dbReference type="Gene3D" id="3.40.630.10">
    <property type="entry name" value="Zn peptidases"/>
    <property type="match status" value="1"/>
</dbReference>
<dbReference type="Gene3D" id="3.40.220.10">
    <property type="entry name" value="Leucine Aminopeptidase, subunit E, domain 1"/>
    <property type="match status" value="1"/>
</dbReference>
<comment type="catalytic activity">
    <reaction evidence="1 7">
        <text>Release of an N-terminal amino acid, Xaa-|-Yaa-, in which Xaa is preferably Leu, but may be other amino acids including Pro although not Arg or Lys, and Yaa may be Pro. Amino acid amides and methyl esters are also readily hydrolyzed, but rates on arylamides are exceedingly low.</text>
        <dbReference type="EC" id="3.4.11.1"/>
    </reaction>
</comment>